<evidence type="ECO:0008006" key="5">
    <source>
        <dbReference type="Google" id="ProtNLM"/>
    </source>
</evidence>
<dbReference type="InterPro" id="IPR000533">
    <property type="entry name" value="Tropomyosin"/>
</dbReference>
<reference evidence="3" key="1">
    <citation type="journal article" date="2020" name="Fungal Divers.">
        <title>Resolving the Mortierellaceae phylogeny through synthesis of multi-gene phylogenetics and phylogenomics.</title>
        <authorList>
            <person name="Vandepol N."/>
            <person name="Liber J."/>
            <person name="Desiro A."/>
            <person name="Na H."/>
            <person name="Kennedy M."/>
            <person name="Barry K."/>
            <person name="Grigoriev I.V."/>
            <person name="Miller A.N."/>
            <person name="O'Donnell K."/>
            <person name="Stajich J.E."/>
            <person name="Bonito G."/>
        </authorList>
    </citation>
    <scope>NUCLEOTIDE SEQUENCE</scope>
    <source>
        <strain evidence="3">KOD1015</strain>
    </source>
</reference>
<accession>A0A9P6FY88</accession>
<dbReference type="AlphaFoldDB" id="A0A9P6FY88"/>
<evidence type="ECO:0000313" key="3">
    <source>
        <dbReference type="EMBL" id="KAF9583652.1"/>
    </source>
</evidence>
<dbReference type="OrthoDB" id="128924at2759"/>
<sequence>MLYPQANTFGANNVGAPMKVMRPVSLYAGTPPSMMTSSSLASQSQTHFQVHALGISAPTPMLCLPPLMVNSNMSSSSPSMSSPSPPSSSTLAALAMNAAVQSSLAEPEPVSPDTDEDEPLGVTLSRQQKADKAIERAEAAEAENKRLKEDETTKEHEISSLKAKVNRLEDEVEKADRRAAEARQDLDEGETTKTVGEGLSRKVSILESELDASTQSLRETTEKLRQMDVKAEQFERKVQQLENDKGVYERKLEDMVAKYNGIKQELDDTIKSLEDI</sequence>
<dbReference type="Proteomes" id="UP000780801">
    <property type="component" value="Unassembled WGS sequence"/>
</dbReference>
<keyword evidence="4" id="KW-1185">Reference proteome</keyword>
<evidence type="ECO:0000256" key="1">
    <source>
        <dbReference type="ARBA" id="ARBA00023054"/>
    </source>
</evidence>
<feature type="region of interest" description="Disordered" evidence="2">
    <location>
        <begin position="99"/>
        <end position="162"/>
    </location>
</feature>
<organism evidence="3 4">
    <name type="scientific">Lunasporangiospora selenospora</name>
    <dbReference type="NCBI Taxonomy" id="979761"/>
    <lineage>
        <taxon>Eukaryota</taxon>
        <taxon>Fungi</taxon>
        <taxon>Fungi incertae sedis</taxon>
        <taxon>Mucoromycota</taxon>
        <taxon>Mortierellomycotina</taxon>
        <taxon>Mortierellomycetes</taxon>
        <taxon>Mortierellales</taxon>
        <taxon>Mortierellaceae</taxon>
        <taxon>Lunasporangiospora</taxon>
    </lineage>
</organism>
<name>A0A9P6FY88_9FUNG</name>
<proteinExistence type="predicted"/>
<keyword evidence="1" id="KW-0175">Coiled coil</keyword>
<feature type="compositionally biased region" description="Basic and acidic residues" evidence="2">
    <location>
        <begin position="128"/>
        <end position="159"/>
    </location>
</feature>
<evidence type="ECO:0000313" key="4">
    <source>
        <dbReference type="Proteomes" id="UP000780801"/>
    </source>
</evidence>
<dbReference type="EMBL" id="JAABOA010000635">
    <property type="protein sequence ID" value="KAF9583652.1"/>
    <property type="molecule type" value="Genomic_DNA"/>
</dbReference>
<protein>
    <recommendedName>
        <fullName evidence="5">Tropomyosin</fullName>
    </recommendedName>
</protein>
<comment type="caution">
    <text evidence="3">The sequence shown here is derived from an EMBL/GenBank/DDBJ whole genome shotgun (WGS) entry which is preliminary data.</text>
</comment>
<dbReference type="SUPFAM" id="SSF57997">
    <property type="entry name" value="Tropomyosin"/>
    <property type="match status" value="1"/>
</dbReference>
<dbReference type="Gene3D" id="1.20.5.170">
    <property type="match status" value="1"/>
</dbReference>
<evidence type="ECO:0000256" key="2">
    <source>
        <dbReference type="SAM" id="MobiDB-lite"/>
    </source>
</evidence>
<feature type="compositionally biased region" description="Basic and acidic residues" evidence="2">
    <location>
        <begin position="174"/>
        <end position="186"/>
    </location>
</feature>
<gene>
    <name evidence="3" type="ORF">BGW38_008936</name>
</gene>
<feature type="region of interest" description="Disordered" evidence="2">
    <location>
        <begin position="174"/>
        <end position="201"/>
    </location>
</feature>
<dbReference type="Pfam" id="PF00261">
    <property type="entry name" value="Tropomyosin"/>
    <property type="match status" value="1"/>
</dbReference>